<keyword evidence="8 9" id="KW-0472">Membrane</keyword>
<dbReference type="GO" id="GO:0005283">
    <property type="term" value="F:amino acid:sodium symporter activity"/>
    <property type="evidence" value="ECO:0007669"/>
    <property type="project" value="InterPro"/>
</dbReference>
<evidence type="ECO:0000256" key="8">
    <source>
        <dbReference type="ARBA" id="ARBA00023136"/>
    </source>
</evidence>
<evidence type="ECO:0000256" key="4">
    <source>
        <dbReference type="ARBA" id="ARBA00022475"/>
    </source>
</evidence>
<feature type="transmembrane region" description="Helical" evidence="9">
    <location>
        <begin position="302"/>
        <end position="325"/>
    </location>
</feature>
<evidence type="ECO:0000256" key="2">
    <source>
        <dbReference type="ARBA" id="ARBA00009261"/>
    </source>
</evidence>
<dbReference type="NCBIfam" id="TIGR00835">
    <property type="entry name" value="agcS"/>
    <property type="match status" value="1"/>
</dbReference>
<keyword evidence="3 9" id="KW-0813">Transport</keyword>
<accession>H0UQQ5</accession>
<evidence type="ECO:0000313" key="10">
    <source>
        <dbReference type="EMBL" id="EHM10819.1"/>
    </source>
</evidence>
<organism evidence="10 11">
    <name type="scientific">Thermanaerovibrio velox DSM 12556</name>
    <dbReference type="NCBI Taxonomy" id="926567"/>
    <lineage>
        <taxon>Bacteria</taxon>
        <taxon>Thermotogati</taxon>
        <taxon>Synergistota</taxon>
        <taxon>Synergistia</taxon>
        <taxon>Synergistales</taxon>
        <taxon>Synergistaceae</taxon>
        <taxon>Thermanaerovibrio</taxon>
    </lineage>
</organism>
<comment type="similarity">
    <text evidence="2 9">Belongs to the alanine or glycine:cation symporter (AGCS) (TC 2.A.25) family.</text>
</comment>
<evidence type="ECO:0000256" key="7">
    <source>
        <dbReference type="ARBA" id="ARBA00022989"/>
    </source>
</evidence>
<feature type="transmembrane region" description="Helical" evidence="9">
    <location>
        <begin position="419"/>
        <end position="442"/>
    </location>
</feature>
<dbReference type="PRINTS" id="PR00175">
    <property type="entry name" value="NAALASMPORT"/>
</dbReference>
<evidence type="ECO:0000256" key="6">
    <source>
        <dbReference type="ARBA" id="ARBA00022847"/>
    </source>
</evidence>
<keyword evidence="6 9" id="KW-0769">Symport</keyword>
<protein>
    <submittedName>
        <fullName evidence="10">Amino acid carrier protein</fullName>
    </submittedName>
</protein>
<dbReference type="Gene3D" id="1.20.1740.10">
    <property type="entry name" value="Amino acid/polyamine transporter I"/>
    <property type="match status" value="1"/>
</dbReference>
<feature type="transmembrane region" description="Helical" evidence="9">
    <location>
        <begin position="214"/>
        <end position="237"/>
    </location>
</feature>
<gene>
    <name evidence="10" type="ORF">TheveDRAFT_1701</name>
</gene>
<keyword evidence="7 9" id="KW-1133">Transmembrane helix</keyword>
<feature type="transmembrane region" description="Helical" evidence="9">
    <location>
        <begin position="20"/>
        <end position="37"/>
    </location>
</feature>
<dbReference type="InterPro" id="IPR001463">
    <property type="entry name" value="Na/Ala_symport"/>
</dbReference>
<dbReference type="EMBL" id="CM001377">
    <property type="protein sequence ID" value="EHM10819.1"/>
    <property type="molecule type" value="Genomic_DNA"/>
</dbReference>
<dbReference type="PROSITE" id="PS00873">
    <property type="entry name" value="NA_ALANINE_SYMP"/>
    <property type="match status" value="1"/>
</dbReference>
<dbReference type="STRING" id="926567.TheveDRAFT_1701"/>
<dbReference type="PANTHER" id="PTHR30330:SF1">
    <property type="entry name" value="AMINO-ACID CARRIER PROTEIN ALST"/>
    <property type="match status" value="1"/>
</dbReference>
<feature type="transmembrane region" description="Helical" evidence="9">
    <location>
        <begin position="100"/>
        <end position="123"/>
    </location>
</feature>
<keyword evidence="5 9" id="KW-0812">Transmembrane</keyword>
<dbReference type="eggNOG" id="COG1115">
    <property type="taxonomic scope" value="Bacteria"/>
</dbReference>
<sequence>MDSILSSLQGAVSTANGVLWGKIMVWLLLGTGVFYTLRLRFPQARHFLHMFKATLKGRDSSGKGITPFQALCTGLAAQVGTGNLAGVATALVSGGPGAVFWMWMTAVLGMATIFAEATLAQVFRVKDKDGNYRGGPAYYLEKGLGQRWMGVLFALSIILAMAFVFNAVQSNSIAAGLRGAFGMKELPVALCLMAVTGLVIFGGLKRIAKVAEVVVPFMAMAYILVSLYVVISHITLLPQVISLIFKSAFGVKAAAGGVLGHTVAQAFRYGVARGLFSNEAGMGSTPNAHATAEVKHPAGQGFVAMMGVFVDTILICSATASIILLSGELQSGKTGIELTQMAVRSTIGPLGPSFIAAAVLFFAWTSILGNYYYGESNLLYLFPNCGKGGLAIYRAMVLGMLLFGAMTSVPLVWELADLFNGVMALLNLVGILLLSNIAARLLRDYEDNILSQAEIPEGSELAPDRSC</sequence>
<name>H0UQQ5_9BACT</name>
<dbReference type="RefSeq" id="WP_006584313.1">
    <property type="nucleotide sequence ID" value="NZ_CM001377.1"/>
</dbReference>
<reference evidence="10 11" key="1">
    <citation type="submission" date="2011-10" db="EMBL/GenBank/DDBJ databases">
        <title>The Noncontiguous Finished genome of Thermanaerovibrio velox DSM 12556.</title>
        <authorList>
            <consortium name="US DOE Joint Genome Institute (JGI-PGF)"/>
            <person name="Lucas S."/>
            <person name="Copeland A."/>
            <person name="Lapidus A."/>
            <person name="Glavina del Rio T."/>
            <person name="Dalin E."/>
            <person name="Tice H."/>
            <person name="Bruce D."/>
            <person name="Goodwin L."/>
            <person name="Pitluck S."/>
            <person name="Peters L."/>
            <person name="Mikhailova N."/>
            <person name="Teshima H."/>
            <person name="Kyrpides N."/>
            <person name="Mavromatis K."/>
            <person name="Ivanova N."/>
            <person name="Markowitz V."/>
            <person name="Cheng J.-F."/>
            <person name="Hugenholtz P."/>
            <person name="Woyke T."/>
            <person name="Wu D."/>
            <person name="Spring S."/>
            <person name="Brambilla E.-M."/>
            <person name="Klenk H.-P."/>
            <person name="Eisen J.A."/>
        </authorList>
    </citation>
    <scope>NUCLEOTIDE SEQUENCE [LARGE SCALE GENOMIC DNA]</scope>
    <source>
        <strain evidence="10 11">DSM 12556</strain>
    </source>
</reference>
<feature type="transmembrane region" description="Helical" evidence="9">
    <location>
        <begin position="148"/>
        <end position="168"/>
    </location>
</feature>
<evidence type="ECO:0000313" key="11">
    <source>
        <dbReference type="Proteomes" id="UP000005730"/>
    </source>
</evidence>
<dbReference type="AlphaFoldDB" id="H0UQQ5"/>
<proteinExistence type="inferred from homology"/>
<evidence type="ECO:0000256" key="9">
    <source>
        <dbReference type="RuleBase" id="RU363064"/>
    </source>
</evidence>
<evidence type="ECO:0000256" key="3">
    <source>
        <dbReference type="ARBA" id="ARBA00022448"/>
    </source>
</evidence>
<dbReference type="HOGENOM" id="CLU_024867_0_1_0"/>
<dbReference type="OrthoDB" id="9804874at2"/>
<comment type="subcellular location">
    <subcellularLocation>
        <location evidence="1 9">Cell membrane</location>
        <topology evidence="1 9">Multi-pass membrane protein</topology>
    </subcellularLocation>
</comment>
<dbReference type="GO" id="GO:0005886">
    <property type="term" value="C:plasma membrane"/>
    <property type="evidence" value="ECO:0007669"/>
    <property type="project" value="UniProtKB-SubCell"/>
</dbReference>
<dbReference type="PANTHER" id="PTHR30330">
    <property type="entry name" value="AGSS FAMILY TRANSPORTER, SODIUM-ALANINE"/>
    <property type="match status" value="1"/>
</dbReference>
<feature type="transmembrane region" description="Helical" evidence="9">
    <location>
        <begin position="393"/>
        <end position="413"/>
    </location>
</feature>
<dbReference type="Pfam" id="PF01235">
    <property type="entry name" value="Na_Ala_symp"/>
    <property type="match status" value="1"/>
</dbReference>
<feature type="transmembrane region" description="Helical" evidence="9">
    <location>
        <begin position="354"/>
        <end position="373"/>
    </location>
</feature>
<evidence type="ECO:0000256" key="5">
    <source>
        <dbReference type="ARBA" id="ARBA00022692"/>
    </source>
</evidence>
<feature type="transmembrane region" description="Helical" evidence="9">
    <location>
        <begin position="188"/>
        <end position="208"/>
    </location>
</feature>
<evidence type="ECO:0000256" key="1">
    <source>
        <dbReference type="ARBA" id="ARBA00004651"/>
    </source>
</evidence>
<dbReference type="FunFam" id="1.20.1740.10:FF:000004">
    <property type="entry name" value="Sodium:alanine symporter family protein"/>
    <property type="match status" value="1"/>
</dbReference>
<keyword evidence="4 9" id="KW-1003">Cell membrane</keyword>
<keyword evidence="11" id="KW-1185">Reference proteome</keyword>
<dbReference type="Proteomes" id="UP000005730">
    <property type="component" value="Chromosome"/>
</dbReference>